<sequence>MFLDLARLTSEAMFGPLTDIPSDVFPNKTAGDQLRCGTNARMRQTVETVKNLPAIYLRDQWSRLED</sequence>
<keyword evidence="2" id="KW-1185">Reference proteome</keyword>
<reference evidence="3" key="1">
    <citation type="submission" date="2017-02" db="UniProtKB">
        <authorList>
            <consortium name="WormBaseParasite"/>
        </authorList>
    </citation>
    <scope>IDENTIFICATION</scope>
</reference>
<evidence type="ECO:0000313" key="3">
    <source>
        <dbReference type="WBParaSite" id="HNAJ_0000576901-mRNA-1"/>
    </source>
</evidence>
<organism evidence="3">
    <name type="scientific">Rodentolepis nana</name>
    <name type="common">Dwarf tapeworm</name>
    <name type="synonym">Hymenolepis nana</name>
    <dbReference type="NCBI Taxonomy" id="102285"/>
    <lineage>
        <taxon>Eukaryota</taxon>
        <taxon>Metazoa</taxon>
        <taxon>Spiralia</taxon>
        <taxon>Lophotrochozoa</taxon>
        <taxon>Platyhelminthes</taxon>
        <taxon>Cestoda</taxon>
        <taxon>Eucestoda</taxon>
        <taxon>Cyclophyllidea</taxon>
        <taxon>Hymenolepididae</taxon>
        <taxon>Rodentolepis</taxon>
    </lineage>
</organism>
<evidence type="ECO:0000313" key="1">
    <source>
        <dbReference type="EMBL" id="VDO01625.1"/>
    </source>
</evidence>
<protein>
    <submittedName>
        <fullName evidence="1 3">Uncharacterized protein</fullName>
    </submittedName>
</protein>
<proteinExistence type="predicted"/>
<gene>
    <name evidence="1" type="ORF">HNAJ_LOCUS5765</name>
</gene>
<dbReference type="Proteomes" id="UP000278807">
    <property type="component" value="Unassembled WGS sequence"/>
</dbReference>
<reference evidence="1 2" key="2">
    <citation type="submission" date="2018-11" db="EMBL/GenBank/DDBJ databases">
        <authorList>
            <consortium name="Pathogen Informatics"/>
        </authorList>
    </citation>
    <scope>NUCLEOTIDE SEQUENCE [LARGE SCALE GENOMIC DNA]</scope>
</reference>
<evidence type="ECO:0000313" key="2">
    <source>
        <dbReference type="Proteomes" id="UP000278807"/>
    </source>
</evidence>
<dbReference type="AlphaFoldDB" id="A0A0R3TFC8"/>
<dbReference type="WBParaSite" id="HNAJ_0000576901-mRNA-1">
    <property type="protein sequence ID" value="HNAJ_0000576901-mRNA-1"/>
    <property type="gene ID" value="HNAJ_0000576901"/>
</dbReference>
<dbReference type="EMBL" id="UZAE01005363">
    <property type="protein sequence ID" value="VDO01625.1"/>
    <property type="molecule type" value="Genomic_DNA"/>
</dbReference>
<accession>A0A0R3TFC8</accession>
<name>A0A0R3TFC8_RODNA</name>